<dbReference type="RefSeq" id="WP_180915275.1">
    <property type="nucleotide sequence ID" value="NZ_CP059165.1"/>
</dbReference>
<feature type="compositionally biased region" description="Gly residues" evidence="1">
    <location>
        <begin position="31"/>
        <end position="44"/>
    </location>
</feature>
<name>A0A7D6I4J1_9MYCO</name>
<proteinExistence type="predicted"/>
<reference evidence="2" key="2">
    <citation type="submission" date="2020-07" db="EMBL/GenBank/DDBJ databases">
        <authorList>
            <person name="Yu X."/>
        </authorList>
    </citation>
    <scope>NUCLEOTIDE SEQUENCE [LARGE SCALE GENOMIC DNA]</scope>
    <source>
        <strain evidence="2">24T</strain>
    </source>
</reference>
<dbReference type="AlphaFoldDB" id="A0A7D6I4J1"/>
<dbReference type="EMBL" id="CP059165">
    <property type="protein sequence ID" value="QLL06698.1"/>
    <property type="molecule type" value="Genomic_DNA"/>
</dbReference>
<protein>
    <submittedName>
        <fullName evidence="2">Uncharacterized protein</fullName>
    </submittedName>
</protein>
<accession>A0A7D6I4J1</accession>
<dbReference type="KEGG" id="mgor:H0P51_23775"/>
<feature type="region of interest" description="Disordered" evidence="1">
    <location>
        <begin position="15"/>
        <end position="54"/>
    </location>
</feature>
<evidence type="ECO:0000313" key="3">
    <source>
        <dbReference type="Proteomes" id="UP000510682"/>
    </source>
</evidence>
<evidence type="ECO:0000256" key="1">
    <source>
        <dbReference type="SAM" id="MobiDB-lite"/>
    </source>
</evidence>
<sequence>MKVVVIAAACLPGVGSAGHAVHPGSAEHAGGPSGGSEGDGGVGGNAQVHPAVGN</sequence>
<organism evidence="2 3">
    <name type="scientific">Mycobacterium vicinigordonae</name>
    <dbReference type="NCBI Taxonomy" id="1719132"/>
    <lineage>
        <taxon>Bacteria</taxon>
        <taxon>Bacillati</taxon>
        <taxon>Actinomycetota</taxon>
        <taxon>Actinomycetes</taxon>
        <taxon>Mycobacteriales</taxon>
        <taxon>Mycobacteriaceae</taxon>
        <taxon>Mycobacterium</taxon>
    </lineage>
</organism>
<gene>
    <name evidence="2" type="ORF">H0P51_23775</name>
</gene>
<evidence type="ECO:0000313" key="2">
    <source>
        <dbReference type="EMBL" id="QLL06698.1"/>
    </source>
</evidence>
<dbReference type="Proteomes" id="UP000510682">
    <property type="component" value="Chromosome"/>
</dbReference>
<keyword evidence="3" id="KW-1185">Reference proteome</keyword>
<reference evidence="2" key="1">
    <citation type="submission" date="2020-07" db="EMBL/GenBank/DDBJ databases">
        <title>Description of Mycobacterium gordonae subsp. intergordonae subsp.nov. and Mycobacterium gordonae subsp. gordonae subsp. nov.</title>
        <authorList>
            <person name="Huang H."/>
        </authorList>
    </citation>
    <scope>NUCLEOTIDE SEQUENCE [LARGE SCALE GENOMIC DNA]</scope>
    <source>
        <strain evidence="2">24T</strain>
    </source>
</reference>